<sequence>MDGCVNYSAAGGSNEAGRVHSSRFQNVRRVVSSDVNVTSIGGLPAIQNASGQRETPSQNPLSLNASESKARANRIMIQERWRSVLLEYEVGLKELVTNSMEEPPSAIRTMKTFQLYDSVTRAVAQQSPEFGNMLRMFRMEFCRAIFTQPTLTASYLHPEDEGSGQSEELGATYFDQTEMLLRENAALRLEVNLGNTRDNLARLRQELENFREAVTYYENEVSRLERENERYAASYVTARDELTSEREKNRKIKNEFDDVRLRLLQENKDLHLRICRLRKCLSDNESVFVKDAYKVIKDKRMTLLQGLFEQGDERVVLLVMLSQLESRMNELLDQYDRDVLFGDYAGEYEQCRRTLGVVALLIEEMHLCEQRYMQLLPRDGKLINDEQDETDVFASLLSDPRMYEALVARLCIRQGGSSKTTPQLLKLVDDALPDGPEVRMSLAVYKGAQTTSPAESNTQNSVSAVREMDDTVAQVPAPSRKVSILYSHDGNPDTSSNTIPNDSFCHLRTASSPDDSEEAAKRKSEGEAGEPQKPPIIQKLGGKKFPLEMPQSFVDLPEEMFEEAKRKQEEWVANILLTSDEGDQLLQRVKAGGASSSHLTKGEQLMRHFLMKPMLDVSANKFHCGIDVFTGPAQHTQALLCSVNHVDPVEPFAVPQGTRFMHIKYRNVLREEAVVKGDDSSNNLSVSEALEEWGGKTIFTRVDCAHEQNKNEVAEMLSKSHLFGELKPSNYSKSLLKGVMASSSTSPATAVFLRLNPLSPNRSPEWLLYQNMFGGYRPITPRLIDVSTIGHILLNSCERHFQRAEERYLRCLEQTKTRATNSEMVRMLVESVFRESYVLTEFQESFVKELESRYCYPELVAKTMYEILCYFDATMAAQPLVDLYLSCIRGFESPTRIHYITYVMHQISANWPSSNPEEAIEKEDVLTLLEHVYKRASGVISMGPSEIISEYQLATHSAPITLNALRGYLVTIMLHYEDPLSLYFNGLLSYRAKSNSVVTMNYEQFEAALEGTWEEAVEGKLFIRYLVSGCGFNKTEELSTKELACVATSMWSSHMWKSM</sequence>
<name>A0A1G4HYH5_TRYEQ</name>
<gene>
    <name evidence="3" type="ORF">TEOVI_000006400</name>
</gene>
<reference evidence="3" key="1">
    <citation type="submission" date="2016-09" db="EMBL/GenBank/DDBJ databases">
        <authorList>
            <person name="Hebert L."/>
            <person name="Moumen B."/>
        </authorList>
    </citation>
    <scope>NUCLEOTIDE SEQUENCE [LARGE SCALE GENOMIC DNA]</scope>
    <source>
        <strain evidence="3">OVI</strain>
    </source>
</reference>
<evidence type="ECO:0000313" key="4">
    <source>
        <dbReference type="Proteomes" id="UP000195570"/>
    </source>
</evidence>
<accession>A0A1G4HYH5</accession>
<dbReference type="GeneID" id="92374004"/>
<comment type="caution">
    <text evidence="3">The sequence shown here is derived from an EMBL/GenBank/DDBJ whole genome shotgun (WGS) entry which is preliminary data.</text>
</comment>
<organism evidence="3 4">
    <name type="scientific">Trypanosoma equiperdum</name>
    <dbReference type="NCBI Taxonomy" id="5694"/>
    <lineage>
        <taxon>Eukaryota</taxon>
        <taxon>Discoba</taxon>
        <taxon>Euglenozoa</taxon>
        <taxon>Kinetoplastea</taxon>
        <taxon>Metakinetoplastina</taxon>
        <taxon>Trypanosomatida</taxon>
        <taxon>Trypanosomatidae</taxon>
        <taxon>Trypanosoma</taxon>
    </lineage>
</organism>
<keyword evidence="1" id="KW-0175">Coiled coil</keyword>
<feature type="compositionally biased region" description="Polar residues" evidence="2">
    <location>
        <begin position="47"/>
        <end position="67"/>
    </location>
</feature>
<feature type="compositionally biased region" description="Polar residues" evidence="2">
    <location>
        <begin position="492"/>
        <end position="501"/>
    </location>
</feature>
<feature type="region of interest" description="Disordered" evidence="2">
    <location>
        <begin position="484"/>
        <end position="538"/>
    </location>
</feature>
<dbReference type="EMBL" id="CZPT02000044">
    <property type="protein sequence ID" value="SCU64332.1"/>
    <property type="molecule type" value="Genomic_DNA"/>
</dbReference>
<keyword evidence="4" id="KW-1185">Reference proteome</keyword>
<dbReference type="Proteomes" id="UP000195570">
    <property type="component" value="Unassembled WGS sequence"/>
</dbReference>
<proteinExistence type="predicted"/>
<protein>
    <submittedName>
        <fullName evidence="3">Uncharacterized protein</fullName>
    </submittedName>
</protein>
<feature type="region of interest" description="Disordered" evidence="2">
    <location>
        <begin position="46"/>
        <end position="68"/>
    </location>
</feature>
<evidence type="ECO:0000256" key="2">
    <source>
        <dbReference type="SAM" id="MobiDB-lite"/>
    </source>
</evidence>
<evidence type="ECO:0000313" key="3">
    <source>
        <dbReference type="EMBL" id="SCU64332.1"/>
    </source>
</evidence>
<dbReference type="VEuPathDB" id="TriTrypDB:TEOVI_000006400"/>
<dbReference type="RefSeq" id="XP_067076112.1">
    <property type="nucleotide sequence ID" value="XM_067220011.1"/>
</dbReference>
<feature type="coiled-coil region" evidence="1">
    <location>
        <begin position="186"/>
        <end position="255"/>
    </location>
</feature>
<evidence type="ECO:0000256" key="1">
    <source>
        <dbReference type="SAM" id="Coils"/>
    </source>
</evidence>
<dbReference type="AlphaFoldDB" id="A0A1G4HYH5"/>